<accession>A0ACA9P9B9</accession>
<keyword evidence="2" id="KW-1185">Reference proteome</keyword>
<dbReference type="Proteomes" id="UP000789366">
    <property type="component" value="Unassembled WGS sequence"/>
</dbReference>
<sequence>MLTLKYNQFCKNIKKVNDELKELKNLIDESKTLQTNHNKLLTNYNFLKQNIDNEKKLNDINVNITELINLVKSLSSYLLHEINIHIDKLKSEIINAVGAAFTLEQL</sequence>
<feature type="non-terminal residue" evidence="1">
    <location>
        <position position="106"/>
    </location>
</feature>
<name>A0ACA9P9B9_9GLOM</name>
<reference evidence="1" key="1">
    <citation type="submission" date="2021-06" db="EMBL/GenBank/DDBJ databases">
        <authorList>
            <person name="Kallberg Y."/>
            <person name="Tangrot J."/>
            <person name="Rosling A."/>
        </authorList>
    </citation>
    <scope>NUCLEOTIDE SEQUENCE</scope>
    <source>
        <strain evidence="1">28 12/20/2015</strain>
    </source>
</reference>
<dbReference type="EMBL" id="CAJVPW010022500">
    <property type="protein sequence ID" value="CAG8697777.1"/>
    <property type="molecule type" value="Genomic_DNA"/>
</dbReference>
<organism evidence="1 2">
    <name type="scientific">Cetraspora pellucida</name>
    <dbReference type="NCBI Taxonomy" id="1433469"/>
    <lineage>
        <taxon>Eukaryota</taxon>
        <taxon>Fungi</taxon>
        <taxon>Fungi incertae sedis</taxon>
        <taxon>Mucoromycota</taxon>
        <taxon>Glomeromycotina</taxon>
        <taxon>Glomeromycetes</taxon>
        <taxon>Diversisporales</taxon>
        <taxon>Gigasporaceae</taxon>
        <taxon>Cetraspora</taxon>
    </lineage>
</organism>
<proteinExistence type="predicted"/>
<evidence type="ECO:0000313" key="1">
    <source>
        <dbReference type="EMBL" id="CAG8697777.1"/>
    </source>
</evidence>
<gene>
    <name evidence="1" type="ORF">SPELUC_LOCUS11112</name>
</gene>
<comment type="caution">
    <text evidence="1">The sequence shown here is derived from an EMBL/GenBank/DDBJ whole genome shotgun (WGS) entry which is preliminary data.</text>
</comment>
<evidence type="ECO:0000313" key="2">
    <source>
        <dbReference type="Proteomes" id="UP000789366"/>
    </source>
</evidence>
<protein>
    <submittedName>
        <fullName evidence="1">8429_t:CDS:1</fullName>
    </submittedName>
</protein>